<accession>A0A8S0U0P6</accession>
<keyword evidence="4" id="KW-0539">Nucleus</keyword>
<dbReference type="EMBL" id="CACTIH010007352">
    <property type="protein sequence ID" value="CAA3010831.1"/>
    <property type="molecule type" value="Genomic_DNA"/>
</dbReference>
<sequence>MGYLFKEVLKTLCGVNQWDYAVLWKIGCQNPKLLIWEECYYSPLSCAGLPGISRIGNPKIGYEGYNASWVLTENHILQPSVQAENKLHVLVNQMMTDQHVNIVGEGLVGRAAFTGNPQWILLDNFTKEPHPGEVLKELYLQFSAGMQTLAVIPVLPHGVVQLGSHFTIVENMRFINDVKTLVLQMSYAAGGLLSDNHTAKILVPETRVSECLGNFTPGDSYLGSNMMKPTPPISDSCIYAGNSTQTSRSVSQTSCSFVRQMSNGAAFQTSNLNQNHVKPHDNHQESELVSTVKFNFNSKNQSVNALTKADVIPSNPEIWLNQQASMNIPRSMLDQQPSCSSSTLNNGNSRWVERQISLVDGTQGHFSNQNVSTGILMSAQRTNSDLISSSNEDSVTIPSAEISGLHEVAGGHVKSILGTNSVSDTTCRPSNGNIDSMHFTSSGLPNTNSSKIEPSFSDSSCYLTTNHLLAHSSGSKHHYIDDKFAKNELKAAEDRLEKKVIHTSSIIHCQHEEHQNFAELNSGFLQDDRQHEFVQEILPLINTKYEDGYVQPQSGDDLFDILGVDFKNELLRSCWDSSLNDQSDPNTNSLTTNNSLSMKTQDAASEIYPVDLGNSESGIFSVTSSDHLLDAVVSRVHSSSLDDNVSCKTTLTYPSSSSAPNASLSTGRMGVSDQLKEKVFGIPKYMVKAETANSCSFRSGCSKVDSGTLSQSSSIYGSQISSWIEKGRELKQSSSVSTGYSKKPDETNKTTRKRLKPGENPRPRPKDRQMIQDRVKELREIVPNGAKCSIDALLERTIKHMLFLQSVTKHADKLKQTGESKVINKDGGLLLRENLEGGATWAYEVGSQSMVCPIKVEDLNQPRQMLVKMLCEEQGLFLEIADMIRGMGLTILKGVMETWNNKIWAHFVVEANRDVTRMDIFVSLVRLLEQTGKSGVAPAKGIDNESTMIQQFHQVASIPVTGSDDSQLLASMC</sequence>
<feature type="compositionally biased region" description="Basic and acidic residues" evidence="5">
    <location>
        <begin position="756"/>
        <end position="770"/>
    </location>
</feature>
<evidence type="ECO:0000313" key="8">
    <source>
        <dbReference type="Proteomes" id="UP000594638"/>
    </source>
</evidence>
<dbReference type="Pfam" id="PF14215">
    <property type="entry name" value="bHLH-MYC_N"/>
    <property type="match status" value="1"/>
</dbReference>
<dbReference type="InterPro" id="IPR043561">
    <property type="entry name" value="LHW-like"/>
</dbReference>
<dbReference type="PROSITE" id="PS50888">
    <property type="entry name" value="BHLH"/>
    <property type="match status" value="1"/>
</dbReference>
<feature type="domain" description="BHLH" evidence="6">
    <location>
        <begin position="755"/>
        <end position="804"/>
    </location>
</feature>
<dbReference type="GO" id="GO:0046983">
    <property type="term" value="F:protein dimerization activity"/>
    <property type="evidence" value="ECO:0007669"/>
    <property type="project" value="InterPro"/>
</dbReference>
<dbReference type="Gramene" id="OE9A111333T12">
    <property type="protein sequence ID" value="OE9A111333C12"/>
    <property type="gene ID" value="OE9A111333"/>
</dbReference>
<evidence type="ECO:0000256" key="4">
    <source>
        <dbReference type="ARBA" id="ARBA00023242"/>
    </source>
</evidence>
<keyword evidence="2" id="KW-0805">Transcription regulation</keyword>
<dbReference type="OrthoDB" id="1883654at2759"/>
<dbReference type="InterPro" id="IPR011598">
    <property type="entry name" value="bHLH_dom"/>
</dbReference>
<dbReference type="PANTHER" id="PTHR46196:SF4">
    <property type="entry name" value="TRANSCRIPTION FACTOR LHW"/>
    <property type="match status" value="1"/>
</dbReference>
<dbReference type="Proteomes" id="UP000594638">
    <property type="component" value="Unassembled WGS sequence"/>
</dbReference>
<reference evidence="7 8" key="1">
    <citation type="submission" date="2019-12" db="EMBL/GenBank/DDBJ databases">
        <authorList>
            <person name="Alioto T."/>
            <person name="Alioto T."/>
            <person name="Gomez Garrido J."/>
        </authorList>
    </citation>
    <scope>NUCLEOTIDE SEQUENCE [LARGE SCALE GENOMIC DNA]</scope>
</reference>
<proteinExistence type="predicted"/>
<feature type="region of interest" description="Disordered" evidence="5">
    <location>
        <begin position="733"/>
        <end position="770"/>
    </location>
</feature>
<dbReference type="GO" id="GO:0005634">
    <property type="term" value="C:nucleus"/>
    <property type="evidence" value="ECO:0007669"/>
    <property type="project" value="UniProtKB-SubCell"/>
</dbReference>
<dbReference type="GO" id="GO:0003700">
    <property type="term" value="F:DNA-binding transcription factor activity"/>
    <property type="evidence" value="ECO:0007669"/>
    <property type="project" value="InterPro"/>
</dbReference>
<evidence type="ECO:0000256" key="2">
    <source>
        <dbReference type="ARBA" id="ARBA00023015"/>
    </source>
</evidence>
<comment type="caution">
    <text evidence="7">The sequence shown here is derived from an EMBL/GenBank/DDBJ whole genome shotgun (WGS) entry which is preliminary data.</text>
</comment>
<evidence type="ECO:0000256" key="3">
    <source>
        <dbReference type="ARBA" id="ARBA00023163"/>
    </source>
</evidence>
<gene>
    <name evidence="7" type="ORF">OLEA9_A111333</name>
</gene>
<evidence type="ECO:0000313" key="7">
    <source>
        <dbReference type="EMBL" id="CAA3010831.1"/>
    </source>
</evidence>
<name>A0A8S0U0P6_OLEEU</name>
<organism evidence="7 8">
    <name type="scientific">Olea europaea subsp. europaea</name>
    <dbReference type="NCBI Taxonomy" id="158383"/>
    <lineage>
        <taxon>Eukaryota</taxon>
        <taxon>Viridiplantae</taxon>
        <taxon>Streptophyta</taxon>
        <taxon>Embryophyta</taxon>
        <taxon>Tracheophyta</taxon>
        <taxon>Spermatophyta</taxon>
        <taxon>Magnoliopsida</taxon>
        <taxon>eudicotyledons</taxon>
        <taxon>Gunneridae</taxon>
        <taxon>Pentapetalae</taxon>
        <taxon>asterids</taxon>
        <taxon>lamiids</taxon>
        <taxon>Lamiales</taxon>
        <taxon>Oleaceae</taxon>
        <taxon>Oleeae</taxon>
        <taxon>Olea</taxon>
    </lineage>
</organism>
<protein>
    <submittedName>
        <fullName evidence="7">Transcription factor LHW isoform X1</fullName>
    </submittedName>
</protein>
<evidence type="ECO:0000259" key="6">
    <source>
        <dbReference type="PROSITE" id="PS50888"/>
    </source>
</evidence>
<dbReference type="InterPro" id="IPR025610">
    <property type="entry name" value="MYC/MYB_N"/>
</dbReference>
<dbReference type="PANTHER" id="PTHR46196">
    <property type="entry name" value="TRANSCRIPTION FACTOR BHLH155-LIKE ISOFORM X1-RELATED"/>
    <property type="match status" value="1"/>
</dbReference>
<dbReference type="CDD" id="cd18915">
    <property type="entry name" value="bHLH_AtLHW_like"/>
    <property type="match status" value="1"/>
</dbReference>
<evidence type="ECO:0000256" key="5">
    <source>
        <dbReference type="SAM" id="MobiDB-lite"/>
    </source>
</evidence>
<comment type="subcellular location">
    <subcellularLocation>
        <location evidence="1">Nucleus</location>
    </subcellularLocation>
</comment>
<evidence type="ECO:0000256" key="1">
    <source>
        <dbReference type="ARBA" id="ARBA00004123"/>
    </source>
</evidence>
<keyword evidence="3" id="KW-0804">Transcription</keyword>
<dbReference type="AlphaFoldDB" id="A0A8S0U0P6"/>
<dbReference type="Pfam" id="PF23176">
    <property type="entry name" value="bHLH_LHW"/>
    <property type="match status" value="1"/>
</dbReference>
<keyword evidence="8" id="KW-1185">Reference proteome</keyword>